<feature type="compositionally biased region" description="Low complexity" evidence="1">
    <location>
        <begin position="95"/>
        <end position="104"/>
    </location>
</feature>
<comment type="caution">
    <text evidence="3">The sequence shown here is derived from an EMBL/GenBank/DDBJ whole genome shotgun (WGS) entry which is preliminary data.</text>
</comment>
<protein>
    <recommendedName>
        <fullName evidence="5">DUF4352 domain-containing protein</fullName>
    </recommendedName>
</protein>
<evidence type="ECO:0000313" key="4">
    <source>
        <dbReference type="Proteomes" id="UP001597280"/>
    </source>
</evidence>
<evidence type="ECO:0000256" key="1">
    <source>
        <dbReference type="SAM" id="MobiDB-lite"/>
    </source>
</evidence>
<keyword evidence="4" id="KW-1185">Reference proteome</keyword>
<feature type="region of interest" description="Disordered" evidence="1">
    <location>
        <begin position="94"/>
        <end position="154"/>
    </location>
</feature>
<name>A0ABW4PU25_9MICO</name>
<dbReference type="EMBL" id="JBHUFL010000002">
    <property type="protein sequence ID" value="MFD1834342.1"/>
    <property type="molecule type" value="Genomic_DNA"/>
</dbReference>
<dbReference type="RefSeq" id="WP_343903692.1">
    <property type="nucleotide sequence ID" value="NZ_BAAAIS010000002.1"/>
</dbReference>
<proteinExistence type="predicted"/>
<keyword evidence="2" id="KW-0812">Transmembrane</keyword>
<evidence type="ECO:0000256" key="2">
    <source>
        <dbReference type="SAM" id="Phobius"/>
    </source>
</evidence>
<reference evidence="4" key="1">
    <citation type="journal article" date="2019" name="Int. J. Syst. Evol. Microbiol.">
        <title>The Global Catalogue of Microorganisms (GCM) 10K type strain sequencing project: providing services to taxonomists for standard genome sequencing and annotation.</title>
        <authorList>
            <consortium name="The Broad Institute Genomics Platform"/>
            <consortium name="The Broad Institute Genome Sequencing Center for Infectious Disease"/>
            <person name="Wu L."/>
            <person name="Ma J."/>
        </authorList>
    </citation>
    <scope>NUCLEOTIDE SEQUENCE [LARGE SCALE GENOMIC DNA]</scope>
    <source>
        <strain evidence="4">JCM 11650</strain>
    </source>
</reference>
<accession>A0ABW4PU25</accession>
<sequence>MSERPAPTDADPLGVPSPSDESAGQDGTALPDYAARDVHAAPAPAPGLECDEAEAGDRPFPPWAIVSVVALLVIGLLAGLVIVAGALDTAERLRTAPTTATTPTDPGPRSTPATGDPSLRPGSVDRAGGGAAPDGSFSDPATVGEDTLSWPTWDGGTVHVRAAEVDPDAELPHAPGTDVVEDGHQLVLVTLEISYEGPGQFQPLSEMWFSAQTDLGYATDVLPGMAPDAIDTVGAIRDGQHASARCAFVLVSTQMDGARIVLQPYDGEPLHYALG</sequence>
<evidence type="ECO:0008006" key="5">
    <source>
        <dbReference type="Google" id="ProtNLM"/>
    </source>
</evidence>
<evidence type="ECO:0000313" key="3">
    <source>
        <dbReference type="EMBL" id="MFD1834342.1"/>
    </source>
</evidence>
<feature type="region of interest" description="Disordered" evidence="1">
    <location>
        <begin position="1"/>
        <end position="54"/>
    </location>
</feature>
<keyword evidence="2" id="KW-0472">Membrane</keyword>
<gene>
    <name evidence="3" type="ORF">ACFSDA_04550</name>
</gene>
<organism evidence="3 4">
    <name type="scientific">Brachybacterium rhamnosum</name>
    <dbReference type="NCBI Taxonomy" id="173361"/>
    <lineage>
        <taxon>Bacteria</taxon>
        <taxon>Bacillati</taxon>
        <taxon>Actinomycetota</taxon>
        <taxon>Actinomycetes</taxon>
        <taxon>Micrococcales</taxon>
        <taxon>Dermabacteraceae</taxon>
        <taxon>Brachybacterium</taxon>
    </lineage>
</organism>
<feature type="transmembrane region" description="Helical" evidence="2">
    <location>
        <begin position="63"/>
        <end position="87"/>
    </location>
</feature>
<keyword evidence="2" id="KW-1133">Transmembrane helix</keyword>
<dbReference type="Proteomes" id="UP001597280">
    <property type="component" value="Unassembled WGS sequence"/>
</dbReference>